<comment type="caution">
    <text evidence="2">The sequence shown here is derived from an EMBL/GenBank/DDBJ whole genome shotgun (WGS) entry which is preliminary data.</text>
</comment>
<feature type="region of interest" description="Disordered" evidence="1">
    <location>
        <begin position="139"/>
        <end position="179"/>
    </location>
</feature>
<feature type="compositionally biased region" description="Low complexity" evidence="1">
    <location>
        <begin position="68"/>
        <end position="89"/>
    </location>
</feature>
<feature type="compositionally biased region" description="Basic residues" evidence="1">
    <location>
        <begin position="18"/>
        <end position="33"/>
    </location>
</feature>
<dbReference type="Proteomes" id="UP001362999">
    <property type="component" value="Unassembled WGS sequence"/>
</dbReference>
<organism evidence="2 3">
    <name type="scientific">Favolaschia claudopus</name>
    <dbReference type="NCBI Taxonomy" id="2862362"/>
    <lineage>
        <taxon>Eukaryota</taxon>
        <taxon>Fungi</taxon>
        <taxon>Dikarya</taxon>
        <taxon>Basidiomycota</taxon>
        <taxon>Agaricomycotina</taxon>
        <taxon>Agaricomycetes</taxon>
        <taxon>Agaricomycetidae</taxon>
        <taxon>Agaricales</taxon>
        <taxon>Marasmiineae</taxon>
        <taxon>Mycenaceae</taxon>
        <taxon>Favolaschia</taxon>
    </lineage>
</organism>
<name>A0AAW0AKS6_9AGAR</name>
<evidence type="ECO:0000313" key="2">
    <source>
        <dbReference type="EMBL" id="KAK7013493.1"/>
    </source>
</evidence>
<keyword evidence="3" id="KW-1185">Reference proteome</keyword>
<feature type="region of interest" description="Disordered" evidence="1">
    <location>
        <begin position="14"/>
        <end position="33"/>
    </location>
</feature>
<sequence length="179" mass="19341">MIIGRAKVLWETPGPKERRCRHNERWSPSRKQKAPHNLTFAIIEFDPGLRTWSLGLWAVTVNGGNTKNSTAPPARTTNAPSSPASSRPSGTLTQNTGYVNWGCPTVLNNADTWWRNKQTALSMITDGILGKKWIHNTGLPGGAPGSAPQHNNASGSEKGGRGGNCGGRGGRHHFSRGRR</sequence>
<dbReference type="AlphaFoldDB" id="A0AAW0AKS6"/>
<gene>
    <name evidence="2" type="ORF">R3P38DRAFT_2788390</name>
</gene>
<evidence type="ECO:0000256" key="1">
    <source>
        <dbReference type="SAM" id="MobiDB-lite"/>
    </source>
</evidence>
<evidence type="ECO:0000313" key="3">
    <source>
        <dbReference type="Proteomes" id="UP001362999"/>
    </source>
</evidence>
<proteinExistence type="predicted"/>
<protein>
    <submittedName>
        <fullName evidence="2">Uncharacterized protein</fullName>
    </submittedName>
</protein>
<feature type="compositionally biased region" description="Basic residues" evidence="1">
    <location>
        <begin position="169"/>
        <end position="179"/>
    </location>
</feature>
<reference evidence="2 3" key="1">
    <citation type="journal article" date="2024" name="J Genomics">
        <title>Draft genome sequencing and assembly of Favolaschia claudopus CIRM-BRFM 2984 isolated from oak limbs.</title>
        <authorList>
            <person name="Navarro D."/>
            <person name="Drula E."/>
            <person name="Chaduli D."/>
            <person name="Cazenave R."/>
            <person name="Ahrendt S."/>
            <person name="Wang J."/>
            <person name="Lipzen A."/>
            <person name="Daum C."/>
            <person name="Barry K."/>
            <person name="Grigoriev I.V."/>
            <person name="Favel A."/>
            <person name="Rosso M.N."/>
            <person name="Martin F."/>
        </authorList>
    </citation>
    <scope>NUCLEOTIDE SEQUENCE [LARGE SCALE GENOMIC DNA]</scope>
    <source>
        <strain evidence="2 3">CIRM-BRFM 2984</strain>
    </source>
</reference>
<feature type="region of interest" description="Disordered" evidence="1">
    <location>
        <begin position="63"/>
        <end position="96"/>
    </location>
</feature>
<accession>A0AAW0AKS6</accession>
<dbReference type="EMBL" id="JAWWNJ010000059">
    <property type="protein sequence ID" value="KAK7013493.1"/>
    <property type="molecule type" value="Genomic_DNA"/>
</dbReference>